<name>A0ACB7ZGE2_9ERIC</name>
<proteinExistence type="predicted"/>
<dbReference type="EMBL" id="CM037162">
    <property type="protein sequence ID" value="KAH7864607.1"/>
    <property type="molecule type" value="Genomic_DNA"/>
</dbReference>
<gene>
    <name evidence="1" type="ORF">Vadar_031678</name>
</gene>
<keyword evidence="2" id="KW-1185">Reference proteome</keyword>
<organism evidence="1 2">
    <name type="scientific">Vaccinium darrowii</name>
    <dbReference type="NCBI Taxonomy" id="229202"/>
    <lineage>
        <taxon>Eukaryota</taxon>
        <taxon>Viridiplantae</taxon>
        <taxon>Streptophyta</taxon>
        <taxon>Embryophyta</taxon>
        <taxon>Tracheophyta</taxon>
        <taxon>Spermatophyta</taxon>
        <taxon>Magnoliopsida</taxon>
        <taxon>eudicotyledons</taxon>
        <taxon>Gunneridae</taxon>
        <taxon>Pentapetalae</taxon>
        <taxon>asterids</taxon>
        <taxon>Ericales</taxon>
        <taxon>Ericaceae</taxon>
        <taxon>Vaccinioideae</taxon>
        <taxon>Vaccinieae</taxon>
        <taxon>Vaccinium</taxon>
    </lineage>
</organism>
<sequence length="152" mass="16963">METAVKSWHETSKVDVECIFSLMTTRHRQISMPQLLILISCGKVRDQANGSMHKISSSEKGQLLCSYKGIEQCKHNVVSIFKVTAPEQPAENPPLLQLEPPTPNKKAKTEDYKPGSSCQKTSPDSSTENTTMEDETEDGETLQLKGQQQQQQ</sequence>
<dbReference type="Proteomes" id="UP000828048">
    <property type="component" value="Chromosome 12"/>
</dbReference>
<accession>A0ACB7ZGE2</accession>
<evidence type="ECO:0000313" key="1">
    <source>
        <dbReference type="EMBL" id="KAH7864607.1"/>
    </source>
</evidence>
<evidence type="ECO:0000313" key="2">
    <source>
        <dbReference type="Proteomes" id="UP000828048"/>
    </source>
</evidence>
<comment type="caution">
    <text evidence="1">The sequence shown here is derived from an EMBL/GenBank/DDBJ whole genome shotgun (WGS) entry which is preliminary data.</text>
</comment>
<reference evidence="1 2" key="1">
    <citation type="journal article" date="2021" name="Hortic Res">
        <title>High-quality reference genome and annotation aids understanding of berry development for evergreen blueberry (Vaccinium darrowii).</title>
        <authorList>
            <person name="Yu J."/>
            <person name="Hulse-Kemp A.M."/>
            <person name="Babiker E."/>
            <person name="Staton M."/>
        </authorList>
    </citation>
    <scope>NUCLEOTIDE SEQUENCE [LARGE SCALE GENOMIC DNA]</scope>
    <source>
        <strain evidence="2">cv. NJ 8807/NJ 8810</strain>
        <tissue evidence="1">Young leaf</tissue>
    </source>
</reference>
<protein>
    <submittedName>
        <fullName evidence="1">Uncharacterized protein</fullName>
    </submittedName>
</protein>